<dbReference type="STRING" id="108003.B1C78_01820"/>
<accession>A0A1V3NU08</accession>
<comment type="catalytic activity">
    <reaction evidence="5">
        <text>[pyruvate, water dikinase] + ADP = [pyruvate, water dikinase]-phosphate + AMP + H(+)</text>
        <dbReference type="Rhea" id="RHEA:46020"/>
        <dbReference type="Rhea" id="RHEA-COMP:11425"/>
        <dbReference type="Rhea" id="RHEA-COMP:11426"/>
        <dbReference type="ChEBI" id="CHEBI:15378"/>
        <dbReference type="ChEBI" id="CHEBI:43176"/>
        <dbReference type="ChEBI" id="CHEBI:68546"/>
        <dbReference type="ChEBI" id="CHEBI:456215"/>
        <dbReference type="ChEBI" id="CHEBI:456216"/>
        <dbReference type="EC" id="2.7.11.33"/>
    </reaction>
</comment>
<comment type="function">
    <text evidence="5">Bifunctional serine/threonine kinase and phosphorylase involved in the regulation of the phosphoenolpyruvate synthase (PEPS) by catalyzing its phosphorylation/dephosphorylation.</text>
</comment>
<dbReference type="HAMAP" id="MF_01062">
    <property type="entry name" value="PSRP"/>
    <property type="match status" value="1"/>
</dbReference>
<dbReference type="EC" id="2.7.11.33" evidence="5"/>
<dbReference type="InterPro" id="IPR005177">
    <property type="entry name" value="Kinase-pyrophosphorylase"/>
</dbReference>
<dbReference type="GO" id="GO:0016776">
    <property type="term" value="F:phosphotransferase activity, phosphate group as acceptor"/>
    <property type="evidence" value="ECO:0007669"/>
    <property type="project" value="UniProtKB-UniRule"/>
</dbReference>
<dbReference type="EC" id="2.7.4.28" evidence="5"/>
<dbReference type="InterPro" id="IPR026530">
    <property type="entry name" value="PSRP"/>
</dbReference>
<dbReference type="GO" id="GO:0004674">
    <property type="term" value="F:protein serine/threonine kinase activity"/>
    <property type="evidence" value="ECO:0007669"/>
    <property type="project" value="UniProtKB-UniRule"/>
</dbReference>
<dbReference type="NCBIfam" id="NF003742">
    <property type="entry name" value="PRK05339.1"/>
    <property type="match status" value="1"/>
</dbReference>
<keyword evidence="1 5" id="KW-0723">Serine/threonine-protein kinase</keyword>
<dbReference type="AlphaFoldDB" id="A0A1V3NU08"/>
<keyword evidence="3 5" id="KW-0547">Nucleotide-binding</keyword>
<dbReference type="PANTHER" id="PTHR31756:SF3">
    <property type="entry name" value="PYRUVATE, PHOSPHATE DIKINASE REGULATORY PROTEIN 1, CHLOROPLASTIC"/>
    <property type="match status" value="1"/>
</dbReference>
<name>A0A1V3NU08_9GAMM</name>
<dbReference type="OrthoDB" id="9782201at2"/>
<dbReference type="GO" id="GO:0043531">
    <property type="term" value="F:ADP binding"/>
    <property type="evidence" value="ECO:0007669"/>
    <property type="project" value="UniProtKB-UniRule"/>
</dbReference>
<gene>
    <name evidence="6" type="ORF">B1C78_01820</name>
</gene>
<evidence type="ECO:0000313" key="6">
    <source>
        <dbReference type="EMBL" id="OOG28597.1"/>
    </source>
</evidence>
<feature type="binding site" evidence="5">
    <location>
        <begin position="151"/>
        <end position="158"/>
    </location>
    <ligand>
        <name>ADP</name>
        <dbReference type="ChEBI" id="CHEBI:456216"/>
    </ligand>
</feature>
<comment type="similarity">
    <text evidence="5">Belongs to the pyruvate, phosphate/water dikinase regulatory protein family. PSRP subfamily.</text>
</comment>
<protein>
    <recommendedName>
        <fullName evidence="5">Putative phosphoenolpyruvate synthase regulatory protein</fullName>
        <shortName evidence="5">PEP synthase regulatory protein</shortName>
        <shortName evidence="5">PSRP</shortName>
        <ecNumber evidence="5">2.7.11.33</ecNumber>
        <ecNumber evidence="5">2.7.4.28</ecNumber>
    </recommendedName>
    <alternativeName>
        <fullName evidence="5">Pyruvate, water dikinase regulatory protein</fullName>
    </alternativeName>
</protein>
<reference evidence="6 7" key="1">
    <citation type="submission" date="2017-02" db="EMBL/GenBank/DDBJ databases">
        <title>Genomic diversity within the haloalkaliphilic genus Thioalkalivibrio.</title>
        <authorList>
            <person name="Ahn A.-C."/>
            <person name="Meier-Kolthoff J."/>
            <person name="Overmars L."/>
            <person name="Richter M."/>
            <person name="Woyke T."/>
            <person name="Sorokin D.Y."/>
            <person name="Muyzer G."/>
        </authorList>
    </citation>
    <scope>NUCLEOTIDE SEQUENCE [LARGE SCALE GENOMIC DNA]</scope>
    <source>
        <strain evidence="6 7">ALJD</strain>
    </source>
</reference>
<keyword evidence="2 5" id="KW-0808">Transferase</keyword>
<comment type="caution">
    <text evidence="6">The sequence shown here is derived from an EMBL/GenBank/DDBJ whole genome shotgun (WGS) entry which is preliminary data.</text>
</comment>
<comment type="catalytic activity">
    <reaction evidence="5">
        <text>[pyruvate, water dikinase]-phosphate + phosphate + H(+) = [pyruvate, water dikinase] + diphosphate</text>
        <dbReference type="Rhea" id="RHEA:48580"/>
        <dbReference type="Rhea" id="RHEA-COMP:11425"/>
        <dbReference type="Rhea" id="RHEA-COMP:11426"/>
        <dbReference type="ChEBI" id="CHEBI:15378"/>
        <dbReference type="ChEBI" id="CHEBI:33019"/>
        <dbReference type="ChEBI" id="CHEBI:43176"/>
        <dbReference type="ChEBI" id="CHEBI:43474"/>
        <dbReference type="ChEBI" id="CHEBI:68546"/>
        <dbReference type="EC" id="2.7.4.28"/>
    </reaction>
</comment>
<keyword evidence="6" id="KW-0670">Pyruvate</keyword>
<dbReference type="Proteomes" id="UP000189462">
    <property type="component" value="Unassembled WGS sequence"/>
</dbReference>
<organism evidence="6 7">
    <name type="scientific">Thioalkalivibrio denitrificans</name>
    <dbReference type="NCBI Taxonomy" id="108003"/>
    <lineage>
        <taxon>Bacteria</taxon>
        <taxon>Pseudomonadati</taxon>
        <taxon>Pseudomonadota</taxon>
        <taxon>Gammaproteobacteria</taxon>
        <taxon>Chromatiales</taxon>
        <taxon>Ectothiorhodospiraceae</taxon>
        <taxon>Thioalkalivibrio</taxon>
    </lineage>
</organism>
<keyword evidence="4 5" id="KW-0418">Kinase</keyword>
<evidence type="ECO:0000256" key="2">
    <source>
        <dbReference type="ARBA" id="ARBA00022679"/>
    </source>
</evidence>
<keyword evidence="7" id="KW-1185">Reference proteome</keyword>
<evidence type="ECO:0000313" key="7">
    <source>
        <dbReference type="Proteomes" id="UP000189462"/>
    </source>
</evidence>
<evidence type="ECO:0000256" key="5">
    <source>
        <dbReference type="HAMAP-Rule" id="MF_01062"/>
    </source>
</evidence>
<dbReference type="EMBL" id="MVBK01000008">
    <property type="protein sequence ID" value="OOG28597.1"/>
    <property type="molecule type" value="Genomic_DNA"/>
</dbReference>
<evidence type="ECO:0000256" key="4">
    <source>
        <dbReference type="ARBA" id="ARBA00022777"/>
    </source>
</evidence>
<dbReference type="GO" id="GO:0005524">
    <property type="term" value="F:ATP binding"/>
    <property type="evidence" value="ECO:0007669"/>
    <property type="project" value="InterPro"/>
</dbReference>
<evidence type="ECO:0000256" key="1">
    <source>
        <dbReference type="ARBA" id="ARBA00022527"/>
    </source>
</evidence>
<dbReference type="RefSeq" id="WP_077277425.1">
    <property type="nucleotide sequence ID" value="NZ_MVBK01000008.1"/>
</dbReference>
<proteinExistence type="inferred from homology"/>
<dbReference type="Pfam" id="PF03618">
    <property type="entry name" value="Kinase-PPPase"/>
    <property type="match status" value="1"/>
</dbReference>
<sequence>MRSVFYISDGTGITAETLGHTLLTQFGDLKVNPVSLPFVDTPEKLDAVLVRIARAADHDGVPPLVFSTLIDSRLREGIAHCKGVVFDFFDAFTPRLEEALGMEAAPATGRSHGMGNLHTYTRRINALHYAMANDDGALVREYPMADLILIGVSRSGKTPTCLYLALQYGIQAANYPLTEDDLASGDLPRQLVPYRNKLFGLTVDPERLQQIRAERRPGTKYASPEQCRRELAAAESLFRREHIPFLNITFMSVEEIAATLLNQSGLQRRI</sequence>
<evidence type="ECO:0000256" key="3">
    <source>
        <dbReference type="ARBA" id="ARBA00022741"/>
    </source>
</evidence>
<dbReference type="PANTHER" id="PTHR31756">
    <property type="entry name" value="PYRUVATE, PHOSPHATE DIKINASE REGULATORY PROTEIN 1, CHLOROPLASTIC"/>
    <property type="match status" value="1"/>
</dbReference>